<dbReference type="eggNOG" id="ENOG502QRG9">
    <property type="taxonomic scope" value="Eukaryota"/>
</dbReference>
<gene>
    <name evidence="6 7" type="primary">LOC104599172</name>
</gene>
<proteinExistence type="predicted"/>
<dbReference type="KEGG" id="nnu:104599172"/>
<keyword evidence="3" id="KW-0472">Membrane</keyword>
<name>A0A1U8ADP8_NELNU</name>
<feature type="region of interest" description="Disordered" evidence="2">
    <location>
        <begin position="421"/>
        <end position="447"/>
    </location>
</feature>
<keyword evidence="4" id="KW-0732">Signal</keyword>
<evidence type="ECO:0000256" key="3">
    <source>
        <dbReference type="SAM" id="Phobius"/>
    </source>
</evidence>
<dbReference type="STRING" id="4432.A0A1U8ADP8"/>
<dbReference type="RefSeq" id="XP_010259895.1">
    <property type="nucleotide sequence ID" value="XM_010261593.2"/>
</dbReference>
<dbReference type="PANTHER" id="PTHR34360">
    <property type="entry name" value="OS08G0519400 PROTEIN"/>
    <property type="match status" value="1"/>
</dbReference>
<sequence length="447" mass="51398">MATYKLLTVTIFLALIFVRIGAETEIKDEVVVSEASDSSLIKLKELKSRISVLESSIDEKSLELKGKDDTIAQMGKTIREKSDSIASLQIEIDALQRKGTADAEEQVVKAHARAGELEKQVDKLKKEVETQNTKKDALEARSSEAEKKMRELEAKLQNLQKINDGQKSRIRKTERALKAAEEEMMKAKLEATSKTKELLEVHGAWLPSWLATHLLHYQSFMEKEWNEHGRPAMDVATQKALEIKAQAEKWALPHIETVKTWWIPAFQDQWLSFTTYVEPHVQLITTKAAEVYETSKNSITPHVYRVQEFADPYIQEAKKFTRPYLDQVAIAARPHVDKARVALKPYTKKAVHAYGKFLKSSRIYHHQVQGYLQENFKKHELTRPLATERMVWFLASVLLALPIIVLFKWFSTFFCKKAKKPTRSAHSNHTRRRAKRGHPDKQHHTSI</sequence>
<feature type="signal peptide" evidence="4">
    <location>
        <begin position="1"/>
        <end position="22"/>
    </location>
</feature>
<dbReference type="PANTHER" id="PTHR34360:SF1">
    <property type="entry name" value="OS08G0519400 PROTEIN"/>
    <property type="match status" value="1"/>
</dbReference>
<dbReference type="AlphaFoldDB" id="A0A1U8ADP8"/>
<feature type="transmembrane region" description="Helical" evidence="3">
    <location>
        <begin position="390"/>
        <end position="410"/>
    </location>
</feature>
<dbReference type="Proteomes" id="UP000189703">
    <property type="component" value="Unplaced"/>
</dbReference>
<reference evidence="6 7" key="1">
    <citation type="submission" date="2025-04" db="UniProtKB">
        <authorList>
            <consortium name="RefSeq"/>
        </authorList>
    </citation>
    <scope>IDENTIFICATION</scope>
</reference>
<accession>A0A1U8ADP8</accession>
<evidence type="ECO:0000313" key="7">
    <source>
        <dbReference type="RefSeq" id="XP_010259895.1"/>
    </source>
</evidence>
<protein>
    <submittedName>
        <fullName evidence="6 7">Uncharacterized protein LOC104599172</fullName>
    </submittedName>
</protein>
<organism evidence="5 7">
    <name type="scientific">Nelumbo nucifera</name>
    <name type="common">Sacred lotus</name>
    <dbReference type="NCBI Taxonomy" id="4432"/>
    <lineage>
        <taxon>Eukaryota</taxon>
        <taxon>Viridiplantae</taxon>
        <taxon>Streptophyta</taxon>
        <taxon>Embryophyta</taxon>
        <taxon>Tracheophyta</taxon>
        <taxon>Spermatophyta</taxon>
        <taxon>Magnoliopsida</taxon>
        <taxon>Proteales</taxon>
        <taxon>Nelumbonaceae</taxon>
        <taxon>Nelumbo</taxon>
    </lineage>
</organism>
<evidence type="ECO:0000256" key="4">
    <source>
        <dbReference type="SAM" id="SignalP"/>
    </source>
</evidence>
<keyword evidence="3" id="KW-0812">Transmembrane</keyword>
<feature type="chain" id="PRO_5010665279" evidence="4">
    <location>
        <begin position="23"/>
        <end position="447"/>
    </location>
</feature>
<feature type="compositionally biased region" description="Basic residues" evidence="2">
    <location>
        <begin position="421"/>
        <end position="436"/>
    </location>
</feature>
<evidence type="ECO:0000256" key="2">
    <source>
        <dbReference type="SAM" id="MobiDB-lite"/>
    </source>
</evidence>
<evidence type="ECO:0000313" key="5">
    <source>
        <dbReference type="Proteomes" id="UP000189703"/>
    </source>
</evidence>
<feature type="coiled-coil region" evidence="1">
    <location>
        <begin position="43"/>
        <end position="197"/>
    </location>
</feature>
<dbReference type="OMA" id="ETHWNEH"/>
<evidence type="ECO:0000313" key="6">
    <source>
        <dbReference type="RefSeq" id="XP_010259894.1"/>
    </source>
</evidence>
<feature type="compositionally biased region" description="Basic and acidic residues" evidence="2">
    <location>
        <begin position="437"/>
        <end position="447"/>
    </location>
</feature>
<keyword evidence="5" id="KW-1185">Reference proteome</keyword>
<dbReference type="OrthoDB" id="2017695at2759"/>
<dbReference type="Gene3D" id="1.10.287.1490">
    <property type="match status" value="1"/>
</dbReference>
<dbReference type="GeneID" id="104599172"/>
<dbReference type="RefSeq" id="XP_010259894.1">
    <property type="nucleotide sequence ID" value="XM_010261592.2"/>
</dbReference>
<keyword evidence="1" id="KW-0175">Coiled coil</keyword>
<keyword evidence="3" id="KW-1133">Transmembrane helix</keyword>
<evidence type="ECO:0000256" key="1">
    <source>
        <dbReference type="SAM" id="Coils"/>
    </source>
</evidence>